<dbReference type="PANTHER" id="PTHR42786">
    <property type="entry name" value="TRNA/RRNA METHYLTRANSFERASE"/>
    <property type="match status" value="1"/>
</dbReference>
<reference evidence="7 8" key="1">
    <citation type="journal article" date="2010" name="Int. J. Syst. Evol. Microbiol.">
        <title>Thiohalobacter thiocyanaticus gen. nov., sp. nov., a moderately halophilic, sulfur-oxidizing gammaproteobacterium from hypersaline lakes, that utilizes thiocyanate.</title>
        <authorList>
            <person name="Sorokin D.Y."/>
            <person name="Kovaleva O.L."/>
            <person name="Tourova T.P."/>
            <person name="Muyzer G."/>
        </authorList>
    </citation>
    <scope>NUCLEOTIDE SEQUENCE [LARGE SCALE GENOMIC DNA]</scope>
    <source>
        <strain evidence="7 8">Hrh1</strain>
    </source>
</reference>
<organism evidence="7 8">
    <name type="scientific">Thiohalobacter thiocyanaticus</name>
    <dbReference type="NCBI Taxonomy" id="585455"/>
    <lineage>
        <taxon>Bacteria</taxon>
        <taxon>Pseudomonadati</taxon>
        <taxon>Pseudomonadota</taxon>
        <taxon>Gammaproteobacteria</taxon>
        <taxon>Thiohalobacterales</taxon>
        <taxon>Thiohalobacteraceae</taxon>
        <taxon>Thiohalobacter</taxon>
    </lineage>
</organism>
<accession>A0A426QH72</accession>
<dbReference type="InterPro" id="IPR029026">
    <property type="entry name" value="tRNA_m1G_MTases_N"/>
</dbReference>
<comment type="catalytic activity">
    <reaction evidence="5">
        <text>uridine(32) in tRNA + S-adenosyl-L-methionine = 2'-O-methyluridine(32) in tRNA + S-adenosyl-L-homocysteine + H(+)</text>
        <dbReference type="Rhea" id="RHEA:42936"/>
        <dbReference type="Rhea" id="RHEA-COMP:10107"/>
        <dbReference type="Rhea" id="RHEA-COMP:10290"/>
        <dbReference type="ChEBI" id="CHEBI:15378"/>
        <dbReference type="ChEBI" id="CHEBI:57856"/>
        <dbReference type="ChEBI" id="CHEBI:59789"/>
        <dbReference type="ChEBI" id="CHEBI:65315"/>
        <dbReference type="ChEBI" id="CHEBI:74478"/>
        <dbReference type="EC" id="2.1.1.200"/>
    </reaction>
</comment>
<dbReference type="GO" id="GO:0160206">
    <property type="term" value="F:tRNA (cytidine(32)/uridine(32)-2'-O)-methyltransferase activity"/>
    <property type="evidence" value="ECO:0007669"/>
    <property type="project" value="UniProtKB-EC"/>
</dbReference>
<keyword evidence="5" id="KW-0819">tRNA processing</keyword>
<proteinExistence type="inferred from homology"/>
<dbReference type="NCBIfam" id="TIGR00050">
    <property type="entry name" value="rRNA_methyl_1"/>
    <property type="match status" value="1"/>
</dbReference>
<keyword evidence="2 5" id="KW-0489">Methyltransferase</keyword>
<keyword evidence="5" id="KW-0963">Cytoplasm</keyword>
<dbReference type="PIRSF" id="PIRSF004808">
    <property type="entry name" value="LasT"/>
    <property type="match status" value="1"/>
</dbReference>
<comment type="function">
    <text evidence="5">Catalyzes the formation of 2'O-methylated cytidine (Cm32) or 2'O-methylated uridine (Um32) at position 32 in tRNA.</text>
</comment>
<dbReference type="PANTHER" id="PTHR42786:SF2">
    <property type="entry name" value="TRNA (CYTIDINE_URIDINE-2'-O-)-METHYLTRANSFERASE TRMJ"/>
    <property type="match status" value="1"/>
</dbReference>
<comment type="catalytic activity">
    <reaction evidence="5">
        <text>cytidine(32) in tRNA + S-adenosyl-L-methionine = 2'-O-methylcytidine(32) in tRNA + S-adenosyl-L-homocysteine + H(+)</text>
        <dbReference type="Rhea" id="RHEA:42932"/>
        <dbReference type="Rhea" id="RHEA-COMP:10288"/>
        <dbReference type="Rhea" id="RHEA-COMP:10289"/>
        <dbReference type="ChEBI" id="CHEBI:15378"/>
        <dbReference type="ChEBI" id="CHEBI:57856"/>
        <dbReference type="ChEBI" id="CHEBI:59789"/>
        <dbReference type="ChEBI" id="CHEBI:74495"/>
        <dbReference type="ChEBI" id="CHEBI:82748"/>
        <dbReference type="EC" id="2.1.1.200"/>
    </reaction>
</comment>
<dbReference type="SUPFAM" id="SSF75217">
    <property type="entry name" value="alpha/beta knot"/>
    <property type="match status" value="1"/>
</dbReference>
<evidence type="ECO:0000256" key="4">
    <source>
        <dbReference type="ARBA" id="ARBA00022691"/>
    </source>
</evidence>
<dbReference type="GO" id="GO:0003723">
    <property type="term" value="F:RNA binding"/>
    <property type="evidence" value="ECO:0007669"/>
    <property type="project" value="InterPro"/>
</dbReference>
<comment type="caution">
    <text evidence="7">The sequence shown here is derived from an EMBL/GenBank/DDBJ whole genome shotgun (WGS) entry which is preliminary data.</text>
</comment>
<protein>
    <recommendedName>
        <fullName evidence="5">tRNA (cytidine/uridine-2'-O-)-methyltransferase TrmJ</fullName>
        <ecNumber evidence="5">2.1.1.200</ecNumber>
    </recommendedName>
    <alternativeName>
        <fullName evidence="5">tRNA (cytidine(32)/uridine(32)-2'-O)-methyltransferase</fullName>
    </alternativeName>
    <alternativeName>
        <fullName evidence="5">tRNA Cm32/Um32 methyltransferase</fullName>
    </alternativeName>
</protein>
<dbReference type="EC" id="2.1.1.200" evidence="5"/>
<keyword evidence="8" id="KW-1185">Reference proteome</keyword>
<comment type="subunit">
    <text evidence="5">Homodimer.</text>
</comment>
<keyword evidence="3 7" id="KW-0808">Transferase</keyword>
<keyword evidence="4 5" id="KW-0949">S-adenosyl-L-methionine</keyword>
<dbReference type="InterPro" id="IPR004384">
    <property type="entry name" value="RNA_MeTrfase_TrmJ/LasT"/>
</dbReference>
<evidence type="ECO:0000313" key="7">
    <source>
        <dbReference type="EMBL" id="RRQ21094.1"/>
    </source>
</evidence>
<dbReference type="NCBIfam" id="NF011694">
    <property type="entry name" value="PRK15114.1"/>
    <property type="match status" value="1"/>
</dbReference>
<evidence type="ECO:0000256" key="1">
    <source>
        <dbReference type="ARBA" id="ARBA00007228"/>
    </source>
</evidence>
<dbReference type="InterPro" id="IPR029028">
    <property type="entry name" value="Alpha/beta_knot_MTases"/>
</dbReference>
<dbReference type="CDD" id="cd18093">
    <property type="entry name" value="SpoU-like_TrmJ"/>
    <property type="match status" value="1"/>
</dbReference>
<dbReference type="GO" id="GO:0002128">
    <property type="term" value="P:tRNA nucleoside ribose methylation"/>
    <property type="evidence" value="ECO:0007669"/>
    <property type="project" value="TreeGrafter"/>
</dbReference>
<dbReference type="RefSeq" id="WP_125180309.1">
    <property type="nucleotide sequence ID" value="NZ_QZMU01000001.1"/>
</dbReference>
<dbReference type="OrthoDB" id="9806346at2"/>
<dbReference type="EMBL" id="QZMU01000001">
    <property type="protein sequence ID" value="RRQ21094.1"/>
    <property type="molecule type" value="Genomic_DNA"/>
</dbReference>
<evidence type="ECO:0000256" key="5">
    <source>
        <dbReference type="RuleBase" id="RU362024"/>
    </source>
</evidence>
<evidence type="ECO:0000313" key="8">
    <source>
        <dbReference type="Proteomes" id="UP000287798"/>
    </source>
</evidence>
<feature type="domain" description="tRNA/rRNA methyltransferase SpoU type" evidence="6">
    <location>
        <begin position="5"/>
        <end position="154"/>
    </location>
</feature>
<comment type="similarity">
    <text evidence="1">Belongs to the class IV-like SAM-binding methyltransferase superfamily. RNA methyltransferase TrmH family.</text>
</comment>
<gene>
    <name evidence="5 7" type="primary">trmJ</name>
    <name evidence="7" type="ORF">D6C00_03380</name>
</gene>
<evidence type="ECO:0000256" key="2">
    <source>
        <dbReference type="ARBA" id="ARBA00022603"/>
    </source>
</evidence>
<dbReference type="Pfam" id="PF00588">
    <property type="entry name" value="SpoU_methylase"/>
    <property type="match status" value="1"/>
</dbReference>
<name>A0A426QH72_9GAMM</name>
<dbReference type="Gene3D" id="3.40.1280.10">
    <property type="match status" value="1"/>
</dbReference>
<dbReference type="Proteomes" id="UP000287798">
    <property type="component" value="Unassembled WGS sequence"/>
</dbReference>
<dbReference type="FunFam" id="3.40.1280.10:FF:000006">
    <property type="entry name" value="Uncharacterized tRNA/rRNA methyltransferase HI_0380"/>
    <property type="match status" value="1"/>
</dbReference>
<sequence>MLERIRIVLVNTSHPGNIGAAARAMKTMGLNDLCLVDPAAFPDPEASARASGAEDLLTGARVVGTLTEAVADAVWVVGTSARLRAIRWPLLEPRACAARALTEAGQGPVAVVFGRERSGLTNEELDLCHALVSIPANPDYASLNLAQAVQILSYELRTRWLGEGALAQQSPEHPPATAQEMEGLYAHLEQTLYELEFINPEQPGQMMRRLRRLFTRARPDKNEVNILRGILSAAQAKAGTGA</sequence>
<evidence type="ECO:0000256" key="3">
    <source>
        <dbReference type="ARBA" id="ARBA00022679"/>
    </source>
</evidence>
<dbReference type="GO" id="GO:0106339">
    <property type="term" value="F:tRNA (cytidine(32)-2'-O)-methyltransferase activity"/>
    <property type="evidence" value="ECO:0007669"/>
    <property type="project" value="RHEA"/>
</dbReference>
<evidence type="ECO:0000259" key="6">
    <source>
        <dbReference type="Pfam" id="PF00588"/>
    </source>
</evidence>
<dbReference type="GO" id="GO:0005829">
    <property type="term" value="C:cytosol"/>
    <property type="evidence" value="ECO:0007669"/>
    <property type="project" value="TreeGrafter"/>
</dbReference>
<dbReference type="Gene3D" id="1.10.8.590">
    <property type="match status" value="1"/>
</dbReference>
<dbReference type="InterPro" id="IPR001537">
    <property type="entry name" value="SpoU_MeTrfase"/>
</dbReference>
<comment type="subcellular location">
    <subcellularLocation>
        <location evidence="5">Cytoplasm</location>
    </subcellularLocation>
</comment>
<dbReference type="AlphaFoldDB" id="A0A426QH72"/>